<keyword evidence="1" id="KW-0808">Transferase</keyword>
<dbReference type="InterPro" id="IPR054710">
    <property type="entry name" value="Tri101-like_N"/>
</dbReference>
<reference evidence="3 4" key="1">
    <citation type="journal article" date="2024" name="J. Plant Pathol.">
        <title>Sequence and assembly of the genome of Seiridium unicorne, isolate CBS 538.82, causal agent of cypress canker disease.</title>
        <authorList>
            <person name="Scali E."/>
            <person name="Rocca G.D."/>
            <person name="Danti R."/>
            <person name="Garbelotto M."/>
            <person name="Barberini S."/>
            <person name="Baroncelli R."/>
            <person name="Emiliani G."/>
        </authorList>
    </citation>
    <scope>NUCLEOTIDE SEQUENCE [LARGE SCALE GENOMIC DNA]</scope>
    <source>
        <strain evidence="3 4">BM-138-508</strain>
    </source>
</reference>
<evidence type="ECO:0000256" key="1">
    <source>
        <dbReference type="ARBA" id="ARBA00022679"/>
    </source>
</evidence>
<dbReference type="InterPro" id="IPR023213">
    <property type="entry name" value="CAT-like_dom_sf"/>
</dbReference>
<proteinExistence type="predicted"/>
<feature type="domain" description="Trichothecene 3-O-acetyltransferase-like N-terminal" evidence="2">
    <location>
        <begin position="23"/>
        <end position="170"/>
    </location>
</feature>
<dbReference type="InterPro" id="IPR051283">
    <property type="entry name" value="Sec_Metabolite_Acyltrans"/>
</dbReference>
<dbReference type="Gene3D" id="3.30.559.10">
    <property type="entry name" value="Chloramphenicol acetyltransferase-like domain"/>
    <property type="match status" value="2"/>
</dbReference>
<gene>
    <name evidence="3" type="ORF">SUNI508_13787</name>
</gene>
<dbReference type="PANTHER" id="PTHR31896:SF64">
    <property type="entry name" value="TRICHOTHECENE 3-O-ACETYLTRANSFERASE"/>
    <property type="match status" value="1"/>
</dbReference>
<protein>
    <submittedName>
        <fullName evidence="3">Trichothecene 3-O-acetyltransferase</fullName>
    </submittedName>
</protein>
<keyword evidence="4" id="KW-1185">Reference proteome</keyword>
<sequence>MGDIHDLDRYQDVLGQLPMLQAYSHIVYFFAMPKDVSREQIVHDLSEGVNRVRKAVPWMGARIVNVGKGPGNSGIYLPKACALPDPPIDVKYLEDDVPEYAEFEKHRAPVSMIDTKALTPVSGFPHVYEDSDEHPAHAIRLQASFIKGGVLVDFAIMHVVADAGGFYGFVNMVAMSLRGESIPESLLEVANMDRRKRVPFLEPHEAPLDHSRNKRPPLTAVAPLVPSEPARYHVLRFTVENMNKIKELANQPEHFDPSVKFISTDDALCAFCWKHFIKVRLGRYPPETQSKFGRQIDGRRLVGLPSNYMGAMTFNTTSSMTFGQLGQLPLAAIASQLRKALNEGNNVYNLRSFVSFLANEPDKSTVTYAGKFDSGTDVGSSSVRSHPGVFPSFGYLGKPDFIRRPPSIPFASTVVMWPGNPEGDCDAIACLTDKDFEAMSADPEWSAYVDHIG</sequence>
<name>A0ABR2VAZ0_9PEZI</name>
<accession>A0ABR2VAZ0</accession>
<organism evidence="3 4">
    <name type="scientific">Seiridium unicorne</name>
    <dbReference type="NCBI Taxonomy" id="138068"/>
    <lineage>
        <taxon>Eukaryota</taxon>
        <taxon>Fungi</taxon>
        <taxon>Dikarya</taxon>
        <taxon>Ascomycota</taxon>
        <taxon>Pezizomycotina</taxon>
        <taxon>Sordariomycetes</taxon>
        <taxon>Xylariomycetidae</taxon>
        <taxon>Amphisphaeriales</taxon>
        <taxon>Sporocadaceae</taxon>
        <taxon>Seiridium</taxon>
    </lineage>
</organism>
<comment type="caution">
    <text evidence="3">The sequence shown here is derived from an EMBL/GenBank/DDBJ whole genome shotgun (WGS) entry which is preliminary data.</text>
</comment>
<evidence type="ECO:0000313" key="4">
    <source>
        <dbReference type="Proteomes" id="UP001408356"/>
    </source>
</evidence>
<dbReference type="Proteomes" id="UP001408356">
    <property type="component" value="Unassembled WGS sequence"/>
</dbReference>
<dbReference type="PANTHER" id="PTHR31896">
    <property type="entry name" value="FAMILY REGULATORY PROTEIN, PUTATIVE (AFU_ORTHOLOGUE AFUA_3G14730)-RELATED"/>
    <property type="match status" value="1"/>
</dbReference>
<evidence type="ECO:0000259" key="2">
    <source>
        <dbReference type="Pfam" id="PF22664"/>
    </source>
</evidence>
<evidence type="ECO:0000313" key="3">
    <source>
        <dbReference type="EMBL" id="KAK9424068.1"/>
    </source>
</evidence>
<dbReference type="EMBL" id="JARVKF010000047">
    <property type="protein sequence ID" value="KAK9424068.1"/>
    <property type="molecule type" value="Genomic_DNA"/>
</dbReference>
<dbReference type="Pfam" id="PF22664">
    <property type="entry name" value="TRI-like_N"/>
    <property type="match status" value="1"/>
</dbReference>